<dbReference type="AlphaFoldDB" id="A0AAD1YAM0"/>
<name>A0AAD1YAM0_9CLOT</name>
<dbReference type="EMBL" id="CAMTCP010000036">
    <property type="protein sequence ID" value="CAI3542254.1"/>
    <property type="molecule type" value="Genomic_DNA"/>
</dbReference>
<comment type="caution">
    <text evidence="1">The sequence shown here is derived from an EMBL/GenBank/DDBJ whole genome shotgun (WGS) entry which is preliminary data.</text>
</comment>
<dbReference type="RefSeq" id="WP_316373846.1">
    <property type="nucleotide sequence ID" value="NZ_CAMRXC010000039.1"/>
</dbReference>
<sequence length="60" mass="6740">MKKYLWLAVTPDEYELPMVVEDSSYKLAKALGIHQGSIAKAMVKGYSGRNKGRKIVKVEI</sequence>
<protein>
    <submittedName>
        <fullName evidence="1">Uncharacterized protein</fullName>
    </submittedName>
</protein>
<accession>A0AAD1YAM0</accession>
<gene>
    <name evidence="1" type="ORF">CNEO2_1320003</name>
</gene>
<evidence type="ECO:0000313" key="2">
    <source>
        <dbReference type="Proteomes" id="UP001189143"/>
    </source>
</evidence>
<evidence type="ECO:0000313" key="1">
    <source>
        <dbReference type="EMBL" id="CAI3542254.1"/>
    </source>
</evidence>
<organism evidence="1 2">
    <name type="scientific">Clostridium neonatale</name>
    <dbReference type="NCBI Taxonomy" id="137838"/>
    <lineage>
        <taxon>Bacteria</taxon>
        <taxon>Bacillati</taxon>
        <taxon>Bacillota</taxon>
        <taxon>Clostridia</taxon>
        <taxon>Eubacteriales</taxon>
        <taxon>Clostridiaceae</taxon>
        <taxon>Clostridium</taxon>
    </lineage>
</organism>
<reference evidence="1" key="1">
    <citation type="submission" date="2022-10" db="EMBL/GenBank/DDBJ databases">
        <authorList>
            <person name="Aires J."/>
            <person name="Mesa V."/>
        </authorList>
    </citation>
    <scope>NUCLEOTIDE SEQUENCE</scope>
    <source>
        <strain evidence="1">Clostridium neonatale JD116</strain>
    </source>
</reference>
<proteinExistence type="predicted"/>
<dbReference type="Proteomes" id="UP001189143">
    <property type="component" value="Unassembled WGS sequence"/>
</dbReference>